<sequence length="153" mass="16986">MKLAELVDNIITAETEVTVESLTATVLRETPDDLLEDFYAEALPFYLRTQINLTRNSAINAAATEVRRQPAPSRKMAAVRDYWQQELDSMIAVGDGAYKRLRDCTAADLKVAIETRLAHIQSVQSKINHYESMIEAMTLQGVETVGELSGPVS</sequence>
<name>A0A8F3IN87_9CAUD</name>
<proteinExistence type="predicted"/>
<evidence type="ECO:0000313" key="2">
    <source>
        <dbReference type="Proteomes" id="UP000693687"/>
    </source>
</evidence>
<evidence type="ECO:0000313" key="1">
    <source>
        <dbReference type="EMBL" id="QWY81086.1"/>
    </source>
</evidence>
<gene>
    <name evidence="1" type="primary">72</name>
    <name evidence="1" type="ORF">SEA_BURTON_72</name>
</gene>
<dbReference type="EMBL" id="MW712732">
    <property type="protein sequence ID" value="QWY81086.1"/>
    <property type="molecule type" value="Genomic_DNA"/>
</dbReference>
<reference evidence="1" key="1">
    <citation type="submission" date="2021-03" db="EMBL/GenBank/DDBJ databases">
        <authorList>
            <person name="Ayuk M.A."/>
            <person name="Robinson C.J."/>
            <person name="Anderson W.A."/>
            <person name="Gugssa A."/>
            <person name="Somiranjan G."/>
            <person name="Allen-Mcfarlane R.F."/>
            <person name="Moore M."/>
            <person name="Davis A."/>
            <person name="Oduguwa K."/>
            <person name="Anike A.C."/>
            <person name="Hodgson K."/>
            <person name="Anozie O.M."/>
            <person name="Anyia G."/>
            <person name="Belai M.H."/>
            <person name="Britford J.S."/>
            <person name="Brown T.M."/>
            <person name="Bushrod L.M."/>
            <person name="Cason K.M."/>
            <person name="Clark A.S."/>
            <person name="Clay C.B."/>
            <person name="Dykes K.M."/>
            <person name="Gary T.D."/>
            <person name="Graham K.R."/>
            <person name="Green I.M."/>
            <person name="Hill I.C."/>
            <person name="Jarmon D.A."/>
            <person name="Mason C.D."/>
            <person name="Mongo I."/>
            <person name="Sims A.M."/>
            <person name="Tailey I.L."/>
            <person name="Tate L."/>
            <person name="Toingar J.A."/>
            <person name="Townsend M."/>
            <person name="Young J.A."/>
            <person name="Le K.B."/>
            <person name="Garlena R.A."/>
            <person name="Russell D.A."/>
            <person name="Jacobs-Sera D."/>
            <person name="Hatfull G.F."/>
        </authorList>
    </citation>
    <scope>NUCLEOTIDE SEQUENCE</scope>
</reference>
<organism evidence="1 2">
    <name type="scientific">Mycobacterium phage Burton</name>
    <dbReference type="NCBI Taxonomy" id="2836019"/>
    <lineage>
        <taxon>Viruses</taxon>
        <taxon>Duplodnaviria</taxon>
        <taxon>Heunggongvirae</taxon>
        <taxon>Uroviricota</taxon>
        <taxon>Caudoviricetes</taxon>
        <taxon>Fromanvirus</taxon>
        <taxon>Fromanvirus museum</taxon>
    </lineage>
</organism>
<dbReference type="Proteomes" id="UP000693687">
    <property type="component" value="Segment"/>
</dbReference>
<accession>A0A8F3IN87</accession>
<protein>
    <submittedName>
        <fullName evidence="1">Uncharacterized protein</fullName>
    </submittedName>
</protein>